<dbReference type="EMBL" id="QGDD01000005">
    <property type="protein sequence ID" value="PWN02704.1"/>
    <property type="molecule type" value="Genomic_DNA"/>
</dbReference>
<dbReference type="Proteomes" id="UP000245507">
    <property type="component" value="Unassembled WGS sequence"/>
</dbReference>
<organism evidence="6 7">
    <name type="scientific">Nocardioides silvaticus</name>
    <dbReference type="NCBI Taxonomy" id="2201891"/>
    <lineage>
        <taxon>Bacteria</taxon>
        <taxon>Bacillati</taxon>
        <taxon>Actinomycetota</taxon>
        <taxon>Actinomycetes</taxon>
        <taxon>Propionibacteriales</taxon>
        <taxon>Nocardioidaceae</taxon>
        <taxon>Nocardioides</taxon>
    </lineage>
</organism>
<evidence type="ECO:0000256" key="2">
    <source>
        <dbReference type="ARBA" id="ARBA00022963"/>
    </source>
</evidence>
<dbReference type="InterPro" id="IPR016035">
    <property type="entry name" value="Acyl_Trfase/lysoPLipase"/>
</dbReference>
<comment type="caution">
    <text evidence="4">Lacks conserved residue(s) required for the propagation of feature annotation.</text>
</comment>
<feature type="domain" description="PNPLA" evidence="5">
    <location>
        <begin position="23"/>
        <end position="195"/>
    </location>
</feature>
<reference evidence="6 7" key="1">
    <citation type="submission" date="2018-05" db="EMBL/GenBank/DDBJ databases">
        <title>Nocardioides silvaticus genome.</title>
        <authorList>
            <person name="Li C."/>
            <person name="Wang G."/>
        </authorList>
    </citation>
    <scope>NUCLEOTIDE SEQUENCE [LARGE SCALE GENOMIC DNA]</scope>
    <source>
        <strain evidence="6 7">CCTCC AB 2018079</strain>
    </source>
</reference>
<proteinExistence type="predicted"/>
<evidence type="ECO:0000313" key="7">
    <source>
        <dbReference type="Proteomes" id="UP000245507"/>
    </source>
</evidence>
<sequence length="305" mass="32638">MLATRRESGSVAGARQDGYRVALAIEGGGNRSAYSAGMALGLDEAGLTGCFDAVYGTSGGALNAAWLLTGEAQRWLPSWAWDEVAAAGVTDARRMLRGGVMIDLRVLVEHVYEQVTPMDFDAILANPISFHPVATDARSGLATDLAPLIHDRRTLQTALRASACLPLLSGRPVRLGGRSWVDGGLSEAVPYRSALAGGATHVLVLRTRREDQRLVPTRGEGVVLAPYFLAFARGARRSYDVRHHTYADDDRQLSAGIPHLAQLRPPLGAPDVTRLSRDAEAIRTAIEIGRQALHTLLGTSSSVQE</sequence>
<dbReference type="Gene3D" id="3.40.1090.10">
    <property type="entry name" value="Cytosolic phospholipase A2 catalytic domain"/>
    <property type="match status" value="2"/>
</dbReference>
<feature type="short sequence motif" description="DGA/G" evidence="4">
    <location>
        <begin position="182"/>
        <end position="184"/>
    </location>
</feature>
<protein>
    <submittedName>
        <fullName evidence="6">Patatin</fullName>
    </submittedName>
</protein>
<dbReference type="PANTHER" id="PTHR14226:SF64">
    <property type="entry name" value="PNPLA DOMAIN-CONTAINING PROTEIN"/>
    <property type="match status" value="1"/>
</dbReference>
<dbReference type="InterPro" id="IPR050301">
    <property type="entry name" value="NTE"/>
</dbReference>
<evidence type="ECO:0000256" key="3">
    <source>
        <dbReference type="ARBA" id="ARBA00023098"/>
    </source>
</evidence>
<evidence type="ECO:0000313" key="6">
    <source>
        <dbReference type="EMBL" id="PWN02704.1"/>
    </source>
</evidence>
<dbReference type="SUPFAM" id="SSF52151">
    <property type="entry name" value="FabD/lysophospholipase-like"/>
    <property type="match status" value="1"/>
</dbReference>
<dbReference type="Pfam" id="PF01734">
    <property type="entry name" value="Patatin"/>
    <property type="match status" value="1"/>
</dbReference>
<feature type="active site" description="Nucleophile" evidence="4">
    <location>
        <position position="58"/>
    </location>
</feature>
<dbReference type="PANTHER" id="PTHR14226">
    <property type="entry name" value="NEUROPATHY TARGET ESTERASE/SWISS CHEESE D.MELANOGASTER"/>
    <property type="match status" value="1"/>
</dbReference>
<dbReference type="AlphaFoldDB" id="A0A316TKE8"/>
<dbReference type="PROSITE" id="PS51635">
    <property type="entry name" value="PNPLA"/>
    <property type="match status" value="1"/>
</dbReference>
<evidence type="ECO:0000256" key="4">
    <source>
        <dbReference type="PROSITE-ProRule" id="PRU01161"/>
    </source>
</evidence>
<feature type="short sequence motif" description="GXSXG" evidence="4">
    <location>
        <begin position="56"/>
        <end position="60"/>
    </location>
</feature>
<keyword evidence="3 4" id="KW-0443">Lipid metabolism</keyword>
<feature type="active site" description="Proton acceptor" evidence="4">
    <location>
        <position position="182"/>
    </location>
</feature>
<dbReference type="GO" id="GO:0016042">
    <property type="term" value="P:lipid catabolic process"/>
    <property type="evidence" value="ECO:0007669"/>
    <property type="project" value="UniProtKB-UniRule"/>
</dbReference>
<accession>A0A316TKE8</accession>
<keyword evidence="1 4" id="KW-0378">Hydrolase</keyword>
<dbReference type="OrthoDB" id="4080114at2"/>
<evidence type="ECO:0000259" key="5">
    <source>
        <dbReference type="PROSITE" id="PS51635"/>
    </source>
</evidence>
<keyword evidence="7" id="KW-1185">Reference proteome</keyword>
<evidence type="ECO:0000256" key="1">
    <source>
        <dbReference type="ARBA" id="ARBA00022801"/>
    </source>
</evidence>
<dbReference type="InterPro" id="IPR002641">
    <property type="entry name" value="PNPLA_dom"/>
</dbReference>
<keyword evidence="2 4" id="KW-0442">Lipid degradation</keyword>
<comment type="caution">
    <text evidence="6">The sequence shown here is derived from an EMBL/GenBank/DDBJ whole genome shotgun (WGS) entry which is preliminary data.</text>
</comment>
<gene>
    <name evidence="6" type="ORF">DJ010_12305</name>
</gene>
<dbReference type="GO" id="GO:0016787">
    <property type="term" value="F:hydrolase activity"/>
    <property type="evidence" value="ECO:0007669"/>
    <property type="project" value="UniProtKB-UniRule"/>
</dbReference>
<name>A0A316TKE8_9ACTN</name>